<protein>
    <recommendedName>
        <fullName evidence="4">N-acetyltransferase</fullName>
    </recommendedName>
</protein>
<reference evidence="3" key="1">
    <citation type="journal article" date="2019" name="Int. J. Syst. Evol. Microbiol.">
        <title>The Global Catalogue of Microorganisms (GCM) 10K type strain sequencing project: providing services to taxonomists for standard genome sequencing and annotation.</title>
        <authorList>
            <consortium name="The Broad Institute Genomics Platform"/>
            <consortium name="The Broad Institute Genome Sequencing Center for Infectious Disease"/>
            <person name="Wu L."/>
            <person name="Ma J."/>
        </authorList>
    </citation>
    <scope>NUCLEOTIDE SEQUENCE [LARGE SCALE GENOMIC DNA]</scope>
    <source>
        <strain evidence="3">CGMCC 4.7349</strain>
    </source>
</reference>
<dbReference type="EMBL" id="BMNG01000027">
    <property type="protein sequence ID" value="GGO59306.1"/>
    <property type="molecule type" value="Genomic_DNA"/>
</dbReference>
<evidence type="ECO:0000256" key="1">
    <source>
        <dbReference type="SAM" id="MobiDB-lite"/>
    </source>
</evidence>
<evidence type="ECO:0000313" key="3">
    <source>
        <dbReference type="Proteomes" id="UP000656881"/>
    </source>
</evidence>
<name>A0ABQ2N0B5_9ACTN</name>
<proteinExistence type="predicted"/>
<dbReference type="SUPFAM" id="SSF55729">
    <property type="entry name" value="Acyl-CoA N-acyltransferases (Nat)"/>
    <property type="match status" value="1"/>
</dbReference>
<sequence length="149" mass="16811">MGLQRQSEVQRREACGQHEKDAEYDMSGPARLPAIHFARTAPDMECGAGRQTLTALDPHDRPVGRLDFQICHTCRRGFIRNIAVAAHWQDQGVAREALHHALAQELCPHYAWTKTRQTADGRRFFTAMQEETDVAFPANATKCPHIHTP</sequence>
<gene>
    <name evidence="2" type="ORF">GCM10012286_80610</name>
</gene>
<evidence type="ECO:0008006" key="4">
    <source>
        <dbReference type="Google" id="ProtNLM"/>
    </source>
</evidence>
<organism evidence="2 3">
    <name type="scientific">Streptomyces lasiicapitis</name>
    <dbReference type="NCBI Taxonomy" id="1923961"/>
    <lineage>
        <taxon>Bacteria</taxon>
        <taxon>Bacillati</taxon>
        <taxon>Actinomycetota</taxon>
        <taxon>Actinomycetes</taxon>
        <taxon>Kitasatosporales</taxon>
        <taxon>Streptomycetaceae</taxon>
        <taxon>Streptomyces</taxon>
    </lineage>
</organism>
<evidence type="ECO:0000313" key="2">
    <source>
        <dbReference type="EMBL" id="GGO59306.1"/>
    </source>
</evidence>
<dbReference type="Gene3D" id="3.40.630.30">
    <property type="match status" value="1"/>
</dbReference>
<dbReference type="InterPro" id="IPR016181">
    <property type="entry name" value="Acyl_CoA_acyltransferase"/>
</dbReference>
<dbReference type="CDD" id="cd04301">
    <property type="entry name" value="NAT_SF"/>
    <property type="match status" value="1"/>
</dbReference>
<comment type="caution">
    <text evidence="2">The sequence shown here is derived from an EMBL/GenBank/DDBJ whole genome shotgun (WGS) entry which is preliminary data.</text>
</comment>
<feature type="region of interest" description="Disordered" evidence="1">
    <location>
        <begin position="1"/>
        <end position="27"/>
    </location>
</feature>
<keyword evidence="3" id="KW-1185">Reference proteome</keyword>
<accession>A0ABQ2N0B5</accession>
<dbReference type="Proteomes" id="UP000656881">
    <property type="component" value="Unassembled WGS sequence"/>
</dbReference>
<feature type="compositionally biased region" description="Basic and acidic residues" evidence="1">
    <location>
        <begin position="8"/>
        <end position="23"/>
    </location>
</feature>